<evidence type="ECO:0000313" key="3">
    <source>
        <dbReference type="EMBL" id="QAY84169.1"/>
    </source>
</evidence>
<dbReference type="RefSeq" id="WP_208671331.1">
    <property type="nucleotide sequence ID" value="NZ_CP024767.1"/>
</dbReference>
<protein>
    <submittedName>
        <fullName evidence="3">Uncharacterized protein</fullName>
    </submittedName>
</protein>
<accession>A0A4P6FZ15</accession>
<dbReference type="AlphaFoldDB" id="A0A4P6FZ15"/>
<proteinExistence type="predicted"/>
<evidence type="ECO:0000313" key="4">
    <source>
        <dbReference type="Proteomes" id="UP000291121"/>
    </source>
</evidence>
<reference evidence="3 4" key="1">
    <citation type="submission" date="2017-11" db="EMBL/GenBank/DDBJ databases">
        <title>Genome sequence of Pseudomonas arsenicoxydans ACM1.</title>
        <authorList>
            <person name="Nascimento F.X."/>
        </authorList>
    </citation>
    <scope>NUCLEOTIDE SEQUENCE [LARGE SCALE GENOMIC DNA]</scope>
    <source>
        <strain evidence="3 4">ACM1</strain>
    </source>
</reference>
<name>A0A4P6FZ15_9PSED</name>
<keyword evidence="4" id="KW-1185">Reference proteome</keyword>
<gene>
    <name evidence="3" type="ORF">CUN61_09290</name>
</gene>
<dbReference type="EMBL" id="CP024767">
    <property type="protein sequence ID" value="QAY84169.1"/>
    <property type="molecule type" value="Genomic_DNA"/>
</dbReference>
<keyword evidence="2" id="KW-0812">Transmembrane</keyword>
<keyword evidence="2" id="KW-0472">Membrane</keyword>
<dbReference type="Proteomes" id="UP000291121">
    <property type="component" value="Chromosome"/>
</dbReference>
<feature type="transmembrane region" description="Helical" evidence="2">
    <location>
        <begin position="20"/>
        <end position="38"/>
    </location>
</feature>
<organism evidence="3 4">
    <name type="scientific">Pseudomonas arsenicoxydans</name>
    <dbReference type="NCBI Taxonomy" id="702115"/>
    <lineage>
        <taxon>Bacteria</taxon>
        <taxon>Pseudomonadati</taxon>
        <taxon>Pseudomonadota</taxon>
        <taxon>Gammaproteobacteria</taxon>
        <taxon>Pseudomonadales</taxon>
        <taxon>Pseudomonadaceae</taxon>
        <taxon>Pseudomonas</taxon>
    </lineage>
</organism>
<sequence length="259" mass="29587">MADFLTSTWEFIAELPVGGWAVIGGLVTALIAALVSLLNTRRTLDVQRLTNARSASTFIADKRQKWIDDLRNDTSKYMSLSLETAEAWKQLYWKCGNEHDEHYHLSPQDVLKVCESLRIDFLIENAARDSEHHQIYMRIILRLNNNEDSHQKLMTDLLELRTHMRDLAMAALRGSYSNQELLDSIATTLSLAAEHTKIILKGEWQRLKREVADPERLIREILSTSKSKMVSEDTLLRKPAPRVAPSLSQEIPLPLKTQA</sequence>
<evidence type="ECO:0000256" key="1">
    <source>
        <dbReference type="SAM" id="MobiDB-lite"/>
    </source>
</evidence>
<evidence type="ECO:0000256" key="2">
    <source>
        <dbReference type="SAM" id="Phobius"/>
    </source>
</evidence>
<feature type="region of interest" description="Disordered" evidence="1">
    <location>
        <begin position="232"/>
        <end position="259"/>
    </location>
</feature>
<keyword evidence="2" id="KW-1133">Transmembrane helix</keyword>